<comment type="caution">
    <text evidence="2">The sequence shown here is derived from an EMBL/GenBank/DDBJ whole genome shotgun (WGS) entry which is preliminary data.</text>
</comment>
<dbReference type="InterPro" id="IPR003033">
    <property type="entry name" value="SCP2_sterol-bd_dom"/>
</dbReference>
<dbReference type="SUPFAM" id="SSF55718">
    <property type="entry name" value="SCP-like"/>
    <property type="match status" value="1"/>
</dbReference>
<dbReference type="Proteomes" id="UP000295050">
    <property type="component" value="Unassembled WGS sequence"/>
</dbReference>
<dbReference type="AlphaFoldDB" id="A0A4R2RK78"/>
<proteinExistence type="predicted"/>
<dbReference type="RefSeq" id="WP_132949901.1">
    <property type="nucleotide sequence ID" value="NZ_SLXU01000001.1"/>
</dbReference>
<evidence type="ECO:0000259" key="1">
    <source>
        <dbReference type="Pfam" id="PF02036"/>
    </source>
</evidence>
<keyword evidence="3" id="KW-1185">Reference proteome</keyword>
<dbReference type="OrthoDB" id="9809312at2"/>
<dbReference type="PANTHER" id="PTHR10094">
    <property type="entry name" value="STEROL CARRIER PROTEIN 2 SCP-2 FAMILY PROTEIN"/>
    <property type="match status" value="1"/>
</dbReference>
<dbReference type="PANTHER" id="PTHR10094:SF25">
    <property type="entry name" value="SCP2 STEROL-BINDING DOMAIN-CONTAINING PROTEIN 1"/>
    <property type="match status" value="1"/>
</dbReference>
<dbReference type="Pfam" id="PF02036">
    <property type="entry name" value="SCP2"/>
    <property type="match status" value="1"/>
</dbReference>
<evidence type="ECO:0000313" key="2">
    <source>
        <dbReference type="EMBL" id="TCP62939.1"/>
    </source>
</evidence>
<name>A0A4R2RK78_9RHOB</name>
<dbReference type="EMBL" id="SLXU01000001">
    <property type="protein sequence ID" value="TCP62939.1"/>
    <property type="molecule type" value="Genomic_DNA"/>
</dbReference>
<dbReference type="InterPro" id="IPR036527">
    <property type="entry name" value="SCP2_sterol-bd_dom_sf"/>
</dbReference>
<protein>
    <submittedName>
        <fullName evidence="2">Putative sterol carrier protein</fullName>
    </submittedName>
</protein>
<feature type="domain" description="SCP2" evidence="1">
    <location>
        <begin position="20"/>
        <end position="94"/>
    </location>
</feature>
<organism evidence="2 3">
    <name type="scientific">Rhodovulum bhavnagarense</name>
    <dbReference type="NCBI Taxonomy" id="992286"/>
    <lineage>
        <taxon>Bacteria</taxon>
        <taxon>Pseudomonadati</taxon>
        <taxon>Pseudomonadota</taxon>
        <taxon>Alphaproteobacteria</taxon>
        <taxon>Rhodobacterales</taxon>
        <taxon>Paracoccaceae</taxon>
        <taxon>Rhodovulum</taxon>
    </lineage>
</organism>
<gene>
    <name evidence="2" type="ORF">EV663_101201</name>
</gene>
<evidence type="ECO:0000313" key="3">
    <source>
        <dbReference type="Proteomes" id="UP000295050"/>
    </source>
</evidence>
<dbReference type="Gene3D" id="3.30.1050.10">
    <property type="entry name" value="SCP2 sterol-binding domain"/>
    <property type="match status" value="1"/>
</dbReference>
<accession>A0A4R2RK78</accession>
<reference evidence="2 3" key="1">
    <citation type="submission" date="2019-03" db="EMBL/GenBank/DDBJ databases">
        <title>Genomic Encyclopedia of Type Strains, Phase IV (KMG-IV): sequencing the most valuable type-strain genomes for metagenomic binning, comparative biology and taxonomic classification.</title>
        <authorList>
            <person name="Goeker M."/>
        </authorList>
    </citation>
    <scope>NUCLEOTIDE SEQUENCE [LARGE SCALE GENOMIC DNA]</scope>
    <source>
        <strain evidence="2 3">DSM 24766</strain>
    </source>
</reference>
<dbReference type="GO" id="GO:0005829">
    <property type="term" value="C:cytosol"/>
    <property type="evidence" value="ECO:0007669"/>
    <property type="project" value="TreeGrafter"/>
</dbReference>
<sequence length="95" mass="10171">MSETLEKALEVLREKIDGGIEGVAKFDIEDEGAIVIDSQGARLGEADADVTLSATLDTFRAMLEGDMNPTAAFMTGKLRIDGDMGMAMKLAQIFT</sequence>